<organism evidence="1 2">
    <name type="scientific">Rubellimicrobium roseum</name>
    <dbReference type="NCBI Taxonomy" id="687525"/>
    <lineage>
        <taxon>Bacteria</taxon>
        <taxon>Pseudomonadati</taxon>
        <taxon>Pseudomonadota</taxon>
        <taxon>Alphaproteobacteria</taxon>
        <taxon>Rhodobacterales</taxon>
        <taxon>Roseobacteraceae</taxon>
        <taxon>Rubellimicrobium</taxon>
    </lineage>
</organism>
<gene>
    <name evidence="1" type="ORF">FHG71_22550</name>
</gene>
<dbReference type="OrthoDB" id="8402161at2"/>
<evidence type="ECO:0000313" key="2">
    <source>
        <dbReference type="Proteomes" id="UP000305709"/>
    </source>
</evidence>
<protein>
    <submittedName>
        <fullName evidence="1">Uncharacterized protein</fullName>
    </submittedName>
</protein>
<dbReference type="AlphaFoldDB" id="A0A5C4N963"/>
<comment type="caution">
    <text evidence="1">The sequence shown here is derived from an EMBL/GenBank/DDBJ whole genome shotgun (WGS) entry which is preliminary data.</text>
</comment>
<dbReference type="EMBL" id="VDFV01000094">
    <property type="protein sequence ID" value="TNC59808.1"/>
    <property type="molecule type" value="Genomic_DNA"/>
</dbReference>
<dbReference type="RefSeq" id="WP_139084007.1">
    <property type="nucleotide sequence ID" value="NZ_VDFV01000094.1"/>
</dbReference>
<reference evidence="1 2" key="1">
    <citation type="submission" date="2019-06" db="EMBL/GenBank/DDBJ databases">
        <authorList>
            <person name="Jiang L."/>
        </authorList>
    </citation>
    <scope>NUCLEOTIDE SEQUENCE [LARGE SCALE GENOMIC DNA]</scope>
    <source>
        <strain evidence="1 2">YIM 48858</strain>
    </source>
</reference>
<proteinExistence type="predicted"/>
<dbReference type="Proteomes" id="UP000305709">
    <property type="component" value="Unassembled WGS sequence"/>
</dbReference>
<evidence type="ECO:0000313" key="1">
    <source>
        <dbReference type="EMBL" id="TNC59808.1"/>
    </source>
</evidence>
<accession>A0A5C4N963</accession>
<sequence length="81" mass="8914">MAIFEVGKGYEFITLDVYEGNYHGISTTNTVAEIEGPLIKLDDGTIINIQAPTFEGVVDTAQRKQYADETRTAISTHDGDF</sequence>
<keyword evidence="2" id="KW-1185">Reference proteome</keyword>
<name>A0A5C4N963_9RHOB</name>